<gene>
    <name evidence="3" type="ORF">GCM10007036_29940</name>
</gene>
<keyword evidence="4" id="KW-1185">Reference proteome</keyword>
<sequence>MAVRTGAELIEDRFLAVGSALDEALAIVGSLTGRVAAIPAEINSESMMQASETLWRIASEMSAVCDALPVERAALDGVKASLDRMHAPLDRLVTSIRTLAILARSSRIEAAYLSNNRYNFVEFADEIVQLAAGAQGGVNAHARSYAAISRQVAEARDSQRRFEAERGQDLRNSVLELQAAFDAIETRQHDAVRVSARVAENSARIGDVVGDVIMSLQAGDSTRQRLEHIERGLSAPAEDEAELAATCALQGAQLAHALVDFDSAVTTTRASLASIGSDADAIVALGRSLINSDSAETLHERLSAKLSAVRALILECETARLGVDSVMRTLSGALAEFRDRMETLNAISFSITTVGMNAAIKSARLGGEGRALAVISQDLRHYAGQIVGDTRELMDVFQAVLDCSMQLESARSRQDSSRLGQAETDIAAMMETLGRNEATLMAALRLFADGGSRLEQVLGEADHAFAALEDDMAPVQHAAATLAVQGRGARPVAVAASGRYTMESERRIHQSLRAVGA</sequence>
<dbReference type="PROSITE" id="PS50111">
    <property type="entry name" value="CHEMOTAXIS_TRANSDUC_2"/>
    <property type="match status" value="1"/>
</dbReference>
<accession>A0A917I8G3</accession>
<dbReference type="AlphaFoldDB" id="A0A917I8G3"/>
<dbReference type="InterPro" id="IPR004089">
    <property type="entry name" value="MCPsignal_dom"/>
</dbReference>
<dbReference type="GO" id="GO:0004888">
    <property type="term" value="F:transmembrane signaling receptor activity"/>
    <property type="evidence" value="ECO:0007669"/>
    <property type="project" value="InterPro"/>
</dbReference>
<dbReference type="GO" id="GO:0016020">
    <property type="term" value="C:membrane"/>
    <property type="evidence" value="ECO:0007669"/>
    <property type="project" value="InterPro"/>
</dbReference>
<dbReference type="GO" id="GO:0006935">
    <property type="term" value="P:chemotaxis"/>
    <property type="evidence" value="ECO:0007669"/>
    <property type="project" value="InterPro"/>
</dbReference>
<evidence type="ECO:0000256" key="1">
    <source>
        <dbReference type="PROSITE-ProRule" id="PRU00284"/>
    </source>
</evidence>
<dbReference type="SUPFAM" id="SSF58104">
    <property type="entry name" value="Methyl-accepting chemotaxis protein (MCP) signaling domain"/>
    <property type="match status" value="1"/>
</dbReference>
<name>A0A917I8G3_9HYPH</name>
<dbReference type="InterPro" id="IPR004090">
    <property type="entry name" value="Chemotax_Me-accpt_rcpt"/>
</dbReference>
<protein>
    <submittedName>
        <fullName evidence="3">Chemotaxis protein</fullName>
    </submittedName>
</protein>
<reference evidence="3" key="2">
    <citation type="submission" date="2020-09" db="EMBL/GenBank/DDBJ databases">
        <authorList>
            <person name="Sun Q."/>
            <person name="Zhou Y."/>
        </authorList>
    </citation>
    <scope>NUCLEOTIDE SEQUENCE</scope>
    <source>
        <strain evidence="3">CGMCC 1.12214</strain>
    </source>
</reference>
<evidence type="ECO:0000313" key="4">
    <source>
        <dbReference type="Proteomes" id="UP000603912"/>
    </source>
</evidence>
<proteinExistence type="predicted"/>
<reference evidence="3" key="1">
    <citation type="journal article" date="2014" name="Int. J. Syst. Evol. Microbiol.">
        <title>Complete genome sequence of Corynebacterium casei LMG S-19264T (=DSM 44701T), isolated from a smear-ripened cheese.</title>
        <authorList>
            <consortium name="US DOE Joint Genome Institute (JGI-PGF)"/>
            <person name="Walter F."/>
            <person name="Albersmeier A."/>
            <person name="Kalinowski J."/>
            <person name="Ruckert C."/>
        </authorList>
    </citation>
    <scope>NUCLEOTIDE SEQUENCE</scope>
    <source>
        <strain evidence="3">CGMCC 1.12214</strain>
    </source>
</reference>
<comment type="caution">
    <text evidence="3">The sequence shown here is derived from an EMBL/GenBank/DDBJ whole genome shotgun (WGS) entry which is preliminary data.</text>
</comment>
<dbReference type="GO" id="GO:0007165">
    <property type="term" value="P:signal transduction"/>
    <property type="evidence" value="ECO:0007669"/>
    <property type="project" value="UniProtKB-KW"/>
</dbReference>
<dbReference type="PRINTS" id="PR00260">
    <property type="entry name" value="CHEMTRNSDUCR"/>
</dbReference>
<feature type="domain" description="Methyl-accepting transducer" evidence="2">
    <location>
        <begin position="325"/>
        <end position="400"/>
    </location>
</feature>
<dbReference type="Gene3D" id="1.10.287.950">
    <property type="entry name" value="Methyl-accepting chemotaxis protein"/>
    <property type="match status" value="1"/>
</dbReference>
<dbReference type="Proteomes" id="UP000603912">
    <property type="component" value="Unassembled WGS sequence"/>
</dbReference>
<keyword evidence="1" id="KW-0807">Transducer</keyword>
<dbReference type="EMBL" id="BMES01000002">
    <property type="protein sequence ID" value="GGH23926.1"/>
    <property type="molecule type" value="Genomic_DNA"/>
</dbReference>
<evidence type="ECO:0000259" key="2">
    <source>
        <dbReference type="PROSITE" id="PS50111"/>
    </source>
</evidence>
<evidence type="ECO:0000313" key="3">
    <source>
        <dbReference type="EMBL" id="GGH23926.1"/>
    </source>
</evidence>
<organism evidence="3 4">
    <name type="scientific">Alsobacter metallidurans</name>
    <dbReference type="NCBI Taxonomy" id="340221"/>
    <lineage>
        <taxon>Bacteria</taxon>
        <taxon>Pseudomonadati</taxon>
        <taxon>Pseudomonadota</taxon>
        <taxon>Alphaproteobacteria</taxon>
        <taxon>Hyphomicrobiales</taxon>
        <taxon>Alsobacteraceae</taxon>
        <taxon>Alsobacter</taxon>
    </lineage>
</organism>